<dbReference type="NCBIfam" id="TIGR01728">
    <property type="entry name" value="SsuA_fam"/>
    <property type="match status" value="1"/>
</dbReference>
<dbReference type="InterPro" id="IPR044527">
    <property type="entry name" value="NrtA/CpmA_ABC-bd_dom"/>
</dbReference>
<evidence type="ECO:0000256" key="1">
    <source>
        <dbReference type="ARBA" id="ARBA00004418"/>
    </source>
</evidence>
<comment type="subcellular location">
    <subcellularLocation>
        <location evidence="2">Cell inner membrane</location>
    </subcellularLocation>
    <subcellularLocation>
        <location evidence="1">Periplasm</location>
    </subcellularLocation>
</comment>
<evidence type="ECO:0000256" key="3">
    <source>
        <dbReference type="ARBA" id="ARBA00010742"/>
    </source>
</evidence>
<dbReference type="EMBL" id="JAEKNR010000155">
    <property type="protein sequence ID" value="MBJ7599549.1"/>
    <property type="molecule type" value="Genomic_DNA"/>
</dbReference>
<keyword evidence="10" id="KW-1185">Reference proteome</keyword>
<dbReference type="CDD" id="cd13553">
    <property type="entry name" value="PBP2_NrtA_CpmA_like"/>
    <property type="match status" value="1"/>
</dbReference>
<dbReference type="Pfam" id="PF13379">
    <property type="entry name" value="NMT1_2"/>
    <property type="match status" value="1"/>
</dbReference>
<dbReference type="Gene3D" id="3.40.190.10">
    <property type="entry name" value="Periplasmic binding protein-like II"/>
    <property type="match status" value="2"/>
</dbReference>
<evidence type="ECO:0000256" key="6">
    <source>
        <dbReference type="ARBA" id="ARBA00022519"/>
    </source>
</evidence>
<reference evidence="9" key="1">
    <citation type="submission" date="2020-10" db="EMBL/GenBank/DDBJ databases">
        <title>Ca. Dormibacterota MAGs.</title>
        <authorList>
            <person name="Montgomery K."/>
        </authorList>
    </citation>
    <scope>NUCLEOTIDE SEQUENCE [LARGE SCALE GENOMIC DNA]</scope>
    <source>
        <strain evidence="9">SC8812_S17_10</strain>
    </source>
</reference>
<proteinExistence type="inferred from homology"/>
<organism evidence="9 10">
    <name type="scientific">Candidatus Nephthysia bennettiae</name>
    <dbReference type="NCBI Taxonomy" id="3127016"/>
    <lineage>
        <taxon>Bacteria</taxon>
        <taxon>Bacillati</taxon>
        <taxon>Candidatus Dormiibacterota</taxon>
        <taxon>Candidatus Dormibacteria</taxon>
        <taxon>Candidatus Dormibacterales</taxon>
        <taxon>Candidatus Dormibacteraceae</taxon>
        <taxon>Candidatus Nephthysia</taxon>
    </lineage>
</organism>
<comment type="caution">
    <text evidence="9">The sequence shown here is derived from an EMBL/GenBank/DDBJ whole genome shotgun (WGS) entry which is preliminary data.</text>
</comment>
<comment type="similarity">
    <text evidence="3">Belongs to the bacterial solute-binding protein SsuA/TauA family.</text>
</comment>
<dbReference type="PANTHER" id="PTHR30024">
    <property type="entry name" value="ALIPHATIC SULFONATES-BINDING PROTEIN-RELATED"/>
    <property type="match status" value="1"/>
</dbReference>
<keyword evidence="8" id="KW-0472">Membrane</keyword>
<dbReference type="InterPro" id="IPR010067">
    <property type="entry name" value="ABC_SsuA_sub-bd"/>
</dbReference>
<dbReference type="Proteomes" id="UP000612893">
    <property type="component" value="Unassembled WGS sequence"/>
</dbReference>
<protein>
    <submittedName>
        <fullName evidence="9">ABC transporter substrate-binding protein</fullName>
    </submittedName>
</protein>
<dbReference type="PROSITE" id="PS51257">
    <property type="entry name" value="PROKAR_LIPOPROTEIN"/>
    <property type="match status" value="1"/>
</dbReference>
<evidence type="ECO:0000256" key="8">
    <source>
        <dbReference type="ARBA" id="ARBA00023136"/>
    </source>
</evidence>
<evidence type="ECO:0000256" key="4">
    <source>
        <dbReference type="ARBA" id="ARBA00022448"/>
    </source>
</evidence>
<evidence type="ECO:0000313" key="10">
    <source>
        <dbReference type="Proteomes" id="UP000612893"/>
    </source>
</evidence>
<sequence length="352" mass="36845">MRASLGALGGGSMRRLGLVLLATALVAACGGSAPSSASQPVTLRLGHFANLTHATALVGLENGTFTKALGFGVTLKTSVFNAGPEAVQALLSNSVDASYVGPNPAVNAFVQSHGQAVRVISGATSGGASLVVRPAIGSAADLRGKRLSTPQLGNTQDVALRWWLSEKGLKTNPQGGGDVTILPQDNAQTLQAFRSGQIDGAWVPEPWATRLIVEGGGKQLVDERDLWPGGRFATTLLVVRTDFLKAHRDAVRRLLDAQVQADLFVNRQPSEAQRTANDALGGLTGKRLSDQVLSTAWTHMQFSDDPLPSSIRAAADHAQKVGLLTRVDLNGMTDLTLLNEVLASQALPRVSG</sequence>
<gene>
    <name evidence="9" type="ORF">JF922_15910</name>
</gene>
<accession>A0A934K620</accession>
<dbReference type="PANTHER" id="PTHR30024:SF47">
    <property type="entry name" value="TAURINE-BINDING PERIPLASMIC PROTEIN"/>
    <property type="match status" value="1"/>
</dbReference>
<evidence type="ECO:0000256" key="2">
    <source>
        <dbReference type="ARBA" id="ARBA00004533"/>
    </source>
</evidence>
<dbReference type="SUPFAM" id="SSF53850">
    <property type="entry name" value="Periplasmic binding protein-like II"/>
    <property type="match status" value="1"/>
</dbReference>
<evidence type="ECO:0000313" key="9">
    <source>
        <dbReference type="EMBL" id="MBJ7599549.1"/>
    </source>
</evidence>
<dbReference type="GO" id="GO:0042597">
    <property type="term" value="C:periplasmic space"/>
    <property type="evidence" value="ECO:0007669"/>
    <property type="project" value="UniProtKB-SubCell"/>
</dbReference>
<keyword evidence="4" id="KW-0813">Transport</keyword>
<evidence type="ECO:0000256" key="5">
    <source>
        <dbReference type="ARBA" id="ARBA00022475"/>
    </source>
</evidence>
<keyword evidence="5" id="KW-1003">Cell membrane</keyword>
<dbReference type="AlphaFoldDB" id="A0A934K620"/>
<evidence type="ECO:0000256" key="7">
    <source>
        <dbReference type="ARBA" id="ARBA00022729"/>
    </source>
</evidence>
<name>A0A934K620_9BACT</name>
<keyword evidence="6" id="KW-0997">Cell inner membrane</keyword>
<dbReference type="GO" id="GO:0005886">
    <property type="term" value="C:plasma membrane"/>
    <property type="evidence" value="ECO:0007669"/>
    <property type="project" value="UniProtKB-SubCell"/>
</dbReference>
<keyword evidence="7" id="KW-0732">Signal</keyword>
<dbReference type="RefSeq" id="WP_338203076.1">
    <property type="nucleotide sequence ID" value="NZ_JAEKNR010000155.1"/>
</dbReference>